<gene>
    <name evidence="2" type="ORF">ADK38_15685</name>
</gene>
<evidence type="ECO:0000259" key="1">
    <source>
        <dbReference type="Pfam" id="PF04149"/>
    </source>
</evidence>
<dbReference type="InterPro" id="IPR007278">
    <property type="entry name" value="DUF397"/>
</dbReference>
<organism evidence="2 3">
    <name type="scientific">Streptomyces varsoviensis</name>
    <dbReference type="NCBI Taxonomy" id="67373"/>
    <lineage>
        <taxon>Bacteria</taxon>
        <taxon>Bacillati</taxon>
        <taxon>Actinomycetota</taxon>
        <taxon>Actinomycetes</taxon>
        <taxon>Kitasatosporales</taxon>
        <taxon>Streptomycetaceae</taxon>
        <taxon>Streptomyces</taxon>
    </lineage>
</organism>
<dbReference type="RefSeq" id="WP_030878948.1">
    <property type="nucleotide sequence ID" value="NZ_JBIRHZ010000002.1"/>
</dbReference>
<dbReference type="Pfam" id="PF04149">
    <property type="entry name" value="DUF397"/>
    <property type="match status" value="1"/>
</dbReference>
<accession>A0ABR5J6Z6</accession>
<comment type="caution">
    <text evidence="2">The sequence shown here is derived from an EMBL/GenBank/DDBJ whole genome shotgun (WGS) entry which is preliminary data.</text>
</comment>
<dbReference type="EMBL" id="LGUT01001317">
    <property type="protein sequence ID" value="KOG89185.1"/>
    <property type="molecule type" value="Genomic_DNA"/>
</dbReference>
<evidence type="ECO:0000313" key="2">
    <source>
        <dbReference type="EMBL" id="KOG89185.1"/>
    </source>
</evidence>
<evidence type="ECO:0000313" key="3">
    <source>
        <dbReference type="Proteomes" id="UP000037020"/>
    </source>
</evidence>
<sequence>MLDLAWQKSSFSTGDHGECVEVAARPGGPMLLRESGRPGDVVSTGPAAMRMLMARVKAGVFGGGRVG</sequence>
<reference evidence="2 3" key="1">
    <citation type="submission" date="2015-07" db="EMBL/GenBank/DDBJ databases">
        <authorList>
            <person name="Ju K.-S."/>
            <person name="Doroghazi J.R."/>
            <person name="Metcalf W.W."/>
        </authorList>
    </citation>
    <scope>NUCLEOTIDE SEQUENCE [LARGE SCALE GENOMIC DNA]</scope>
    <source>
        <strain evidence="2 3">NRRL B-3589</strain>
    </source>
</reference>
<name>A0ABR5J6Z6_9ACTN</name>
<dbReference type="Proteomes" id="UP000037020">
    <property type="component" value="Unassembled WGS sequence"/>
</dbReference>
<keyword evidence="3" id="KW-1185">Reference proteome</keyword>
<feature type="domain" description="DUF397" evidence="1">
    <location>
        <begin position="4"/>
        <end position="57"/>
    </location>
</feature>
<proteinExistence type="predicted"/>
<protein>
    <recommendedName>
        <fullName evidence="1">DUF397 domain-containing protein</fullName>
    </recommendedName>
</protein>